<dbReference type="Gene3D" id="3.40.50.620">
    <property type="entry name" value="HUPs"/>
    <property type="match status" value="2"/>
</dbReference>
<dbReference type="RefSeq" id="WP_064121699.1">
    <property type="nucleotide sequence ID" value="NZ_CP015243.1"/>
</dbReference>
<accession>A0A172YBX1</accession>
<organism evidence="3 4">
    <name type="scientific">Halotalea alkalilenta</name>
    <dbReference type="NCBI Taxonomy" id="376489"/>
    <lineage>
        <taxon>Bacteria</taxon>
        <taxon>Pseudomonadati</taxon>
        <taxon>Pseudomonadota</taxon>
        <taxon>Gammaproteobacteria</taxon>
        <taxon>Oceanospirillales</taxon>
        <taxon>Halomonadaceae</taxon>
        <taxon>Halotalea</taxon>
    </lineage>
</organism>
<feature type="domain" description="UspA" evidence="2">
    <location>
        <begin position="144"/>
        <end position="283"/>
    </location>
</feature>
<dbReference type="PANTHER" id="PTHR46268">
    <property type="entry name" value="STRESS RESPONSE PROTEIN NHAX"/>
    <property type="match status" value="1"/>
</dbReference>
<dbReference type="CDD" id="cd00293">
    <property type="entry name" value="USP-like"/>
    <property type="match status" value="2"/>
</dbReference>
<dbReference type="SUPFAM" id="SSF52402">
    <property type="entry name" value="Adenine nucleotide alpha hydrolases-like"/>
    <property type="match status" value="2"/>
</dbReference>
<dbReference type="AlphaFoldDB" id="A0A172YBX1"/>
<dbReference type="InterPro" id="IPR006016">
    <property type="entry name" value="UspA"/>
</dbReference>
<evidence type="ECO:0000313" key="3">
    <source>
        <dbReference type="EMBL" id="ANF56727.1"/>
    </source>
</evidence>
<evidence type="ECO:0000313" key="4">
    <source>
        <dbReference type="Proteomes" id="UP000077875"/>
    </source>
</evidence>
<dbReference type="Pfam" id="PF00582">
    <property type="entry name" value="Usp"/>
    <property type="match status" value="2"/>
</dbReference>
<protein>
    <submittedName>
        <fullName evidence="3">Universal stress protein</fullName>
    </submittedName>
</protein>
<comment type="similarity">
    <text evidence="1">Belongs to the universal stress protein A family.</text>
</comment>
<proteinExistence type="inferred from homology"/>
<gene>
    <name evidence="3" type="ORF">A5892_03965</name>
</gene>
<evidence type="ECO:0000256" key="1">
    <source>
        <dbReference type="ARBA" id="ARBA00008791"/>
    </source>
</evidence>
<dbReference type="KEGG" id="haa:A5892_03965"/>
<dbReference type="EMBL" id="CP015243">
    <property type="protein sequence ID" value="ANF56727.1"/>
    <property type="molecule type" value="Genomic_DNA"/>
</dbReference>
<evidence type="ECO:0000259" key="2">
    <source>
        <dbReference type="Pfam" id="PF00582"/>
    </source>
</evidence>
<keyword evidence="4" id="KW-1185">Reference proteome</keyword>
<dbReference type="InterPro" id="IPR014729">
    <property type="entry name" value="Rossmann-like_a/b/a_fold"/>
</dbReference>
<dbReference type="STRING" id="376489.A5892_03965"/>
<name>A0A172YBX1_9GAMM</name>
<sequence length="285" mass="32019">MPMTILLATDLSAECQDAFARAIAAAELGCGELLIAHVYDPHLPEAAVVSMKAAVEALIETQLAQACSVFKTPRPATRIMLLPGDPHTEIARLAFDHDVSLALLGTHRRCAPFDTIESSPLARLMRSLPCPVISVSHSARRPWQDLLVPVDFSLASRHTLKQILPYFPSARLTLLHAWDAPVTHELAQTPSYQRWRDQERTRLHRLLEEESRRLLGELGFDLDVELVVERGDPAEVLLKRIEEQPPDLLAMGNHTRLNVGQRHAHSLLERLIKDARCDLMICRTW</sequence>
<reference evidence="3 4" key="1">
    <citation type="submission" date="2016-04" db="EMBL/GenBank/DDBJ databases">
        <title>Complete Genome Sequence of Halotalea alkalilenta IHB B 13600.</title>
        <authorList>
            <person name="Swarnkar M.K."/>
            <person name="Sharma A."/>
            <person name="Kaushal K."/>
            <person name="Soni R."/>
            <person name="Rana S."/>
            <person name="Singh A.K."/>
            <person name="Gulati A."/>
        </authorList>
    </citation>
    <scope>NUCLEOTIDE SEQUENCE [LARGE SCALE GENOMIC DNA]</scope>
    <source>
        <strain evidence="3 4">IHB B 13600</strain>
    </source>
</reference>
<dbReference type="PANTHER" id="PTHR46268:SF6">
    <property type="entry name" value="UNIVERSAL STRESS PROTEIN UP12"/>
    <property type="match status" value="1"/>
</dbReference>
<dbReference type="Proteomes" id="UP000077875">
    <property type="component" value="Chromosome"/>
</dbReference>
<feature type="domain" description="UspA" evidence="2">
    <location>
        <begin position="3"/>
        <end position="135"/>
    </location>
</feature>